<proteinExistence type="predicted"/>
<dbReference type="Proteomes" id="UP000885317">
    <property type="component" value="Unassembled WGS sequence"/>
</dbReference>
<accession>A0A3R0UAC7</accession>
<sequence>MYTGSLASFSHLAPVQPGSGLADGHDCNPAPVVTVRSASIGTIINSVDMKTGDIKVYNRSLQSQMGNHLLREYLAERGNIGFKQGIQTSFRNIVSAVSVNWLPYVAFKPVLVI</sequence>
<gene>
    <name evidence="1" type="ORF">EBH50_09760</name>
</gene>
<comment type="caution">
    <text evidence="1">The sequence shown here is derived from an EMBL/GenBank/DDBJ whole genome shotgun (WGS) entry which is preliminary data.</text>
</comment>
<dbReference type="EMBL" id="RUTY01000009">
    <property type="protein sequence ID" value="MLE30243.1"/>
    <property type="molecule type" value="Genomic_DNA"/>
</dbReference>
<reference evidence="1 2" key="1">
    <citation type="submission" date="2018-10" db="EMBL/GenBank/DDBJ databases">
        <authorList>
            <consortium name="PulseNet: The National Subtyping Network for Foodborne Disease Surveillance"/>
            <person name="Tarr C.L."/>
            <person name="Trees E."/>
            <person name="Katz L.S."/>
            <person name="Carleton-Romer H.A."/>
            <person name="Stroika S."/>
            <person name="Kucerova Z."/>
            <person name="Roache K.F."/>
            <person name="Sabol A.L."/>
            <person name="Besser J."/>
            <person name="Gerner-Smidt P."/>
        </authorList>
    </citation>
    <scope>NUCLEOTIDE SEQUENCE [LARGE SCALE GENOMIC DNA]</scope>
    <source>
        <strain evidence="1 2">PNUSAS056479</strain>
    </source>
</reference>
<organism evidence="1 2">
    <name type="scientific">Salmonella enterica</name>
    <name type="common">Salmonella choleraesuis</name>
    <dbReference type="NCBI Taxonomy" id="28901"/>
    <lineage>
        <taxon>Bacteria</taxon>
        <taxon>Pseudomonadati</taxon>
        <taxon>Pseudomonadota</taxon>
        <taxon>Gammaproteobacteria</taxon>
        <taxon>Enterobacterales</taxon>
        <taxon>Enterobacteriaceae</taxon>
        <taxon>Salmonella</taxon>
    </lineage>
</organism>
<evidence type="ECO:0000313" key="1">
    <source>
        <dbReference type="EMBL" id="MLE30243.1"/>
    </source>
</evidence>
<dbReference type="AlphaFoldDB" id="A0A3R0UAC7"/>
<name>A0A3R0UAC7_SALER</name>
<evidence type="ECO:0000313" key="2">
    <source>
        <dbReference type="Proteomes" id="UP000885317"/>
    </source>
</evidence>
<protein>
    <submittedName>
        <fullName evidence="1">Uncharacterized protein</fullName>
    </submittedName>
</protein>